<dbReference type="AlphaFoldDB" id="A0AA38U839"/>
<keyword evidence="7" id="KW-1133">Transmembrane helix</keyword>
<evidence type="ECO:0000256" key="5">
    <source>
        <dbReference type="ARBA" id="ARBA00023242"/>
    </source>
</evidence>
<name>A0AA38U839_9ASTR</name>
<evidence type="ECO:0000313" key="9">
    <source>
        <dbReference type="EMBL" id="KAJ9564248.1"/>
    </source>
</evidence>
<keyword evidence="4" id="KW-0804">Transcription</keyword>
<protein>
    <recommendedName>
        <fullName evidence="8">TF-B3 domain-containing protein</fullName>
    </recommendedName>
</protein>
<evidence type="ECO:0000256" key="3">
    <source>
        <dbReference type="ARBA" id="ARBA00023125"/>
    </source>
</evidence>
<keyword evidence="3" id="KW-0238">DNA-binding</keyword>
<keyword evidence="2" id="KW-0805">Transcription regulation</keyword>
<dbReference type="Gene3D" id="2.40.330.10">
    <property type="entry name" value="DNA-binding pseudobarrel domain"/>
    <property type="match status" value="1"/>
</dbReference>
<keyword evidence="7" id="KW-0812">Transmembrane</keyword>
<organism evidence="9 10">
    <name type="scientific">Centaurea solstitialis</name>
    <name type="common">yellow star-thistle</name>
    <dbReference type="NCBI Taxonomy" id="347529"/>
    <lineage>
        <taxon>Eukaryota</taxon>
        <taxon>Viridiplantae</taxon>
        <taxon>Streptophyta</taxon>
        <taxon>Embryophyta</taxon>
        <taxon>Tracheophyta</taxon>
        <taxon>Spermatophyta</taxon>
        <taxon>Magnoliopsida</taxon>
        <taxon>eudicotyledons</taxon>
        <taxon>Gunneridae</taxon>
        <taxon>Pentapetalae</taxon>
        <taxon>asterids</taxon>
        <taxon>campanulids</taxon>
        <taxon>Asterales</taxon>
        <taxon>Asteraceae</taxon>
        <taxon>Carduoideae</taxon>
        <taxon>Cardueae</taxon>
        <taxon>Centaureinae</taxon>
        <taxon>Centaurea</taxon>
    </lineage>
</organism>
<feature type="domain" description="TF-B3" evidence="8">
    <location>
        <begin position="29"/>
        <end position="124"/>
    </location>
</feature>
<keyword evidence="5" id="KW-0539">Nucleus</keyword>
<proteinExistence type="predicted"/>
<comment type="subcellular location">
    <subcellularLocation>
        <location evidence="1">Nucleus</location>
    </subcellularLocation>
</comment>
<dbReference type="InterPro" id="IPR003340">
    <property type="entry name" value="B3_DNA-bd"/>
</dbReference>
<feature type="region of interest" description="Disordered" evidence="6">
    <location>
        <begin position="1"/>
        <end position="22"/>
    </location>
</feature>
<dbReference type="SMART" id="SM01019">
    <property type="entry name" value="B3"/>
    <property type="match status" value="1"/>
</dbReference>
<keyword evidence="7" id="KW-0472">Membrane</keyword>
<evidence type="ECO:0000256" key="6">
    <source>
        <dbReference type="SAM" id="MobiDB-lite"/>
    </source>
</evidence>
<accession>A0AA38U839</accession>
<feature type="transmembrane region" description="Helical" evidence="7">
    <location>
        <begin position="138"/>
        <end position="156"/>
    </location>
</feature>
<dbReference type="GO" id="GO:0005634">
    <property type="term" value="C:nucleus"/>
    <property type="evidence" value="ECO:0007669"/>
    <property type="project" value="UniProtKB-SubCell"/>
</dbReference>
<dbReference type="InterPro" id="IPR015300">
    <property type="entry name" value="DNA-bd_pseudobarrel_sf"/>
</dbReference>
<reference evidence="9" key="1">
    <citation type="submission" date="2023-03" db="EMBL/GenBank/DDBJ databases">
        <title>Chromosome-scale reference genome and RAD-based genetic map of yellow starthistle (Centaurea solstitialis) reveal putative structural variation and QTLs associated with invader traits.</title>
        <authorList>
            <person name="Reatini B."/>
            <person name="Cang F.A."/>
            <person name="Jiang Q."/>
            <person name="Mckibben M.T.W."/>
            <person name="Barker M.S."/>
            <person name="Rieseberg L.H."/>
            <person name="Dlugosch K.M."/>
        </authorList>
    </citation>
    <scope>NUCLEOTIDE SEQUENCE</scope>
    <source>
        <strain evidence="9">CAN-66</strain>
        <tissue evidence="9">Leaf</tissue>
    </source>
</reference>
<evidence type="ECO:0000259" key="8">
    <source>
        <dbReference type="PROSITE" id="PS50863"/>
    </source>
</evidence>
<dbReference type="Pfam" id="PF02362">
    <property type="entry name" value="B3"/>
    <property type="match status" value="1"/>
</dbReference>
<evidence type="ECO:0000256" key="1">
    <source>
        <dbReference type="ARBA" id="ARBA00004123"/>
    </source>
</evidence>
<evidence type="ECO:0000256" key="7">
    <source>
        <dbReference type="SAM" id="Phobius"/>
    </source>
</evidence>
<sequence length="158" mass="18484">MDTGGDKDDKCPKKPMIKEETNNDDLSKNVHYSMTKAIKRSHIYKMPMKMSFGKAVRINGYRSLRLKNDDGKMWKVEVRKYAEEKILYVGWFDFRKDNKLEIGDLCEFNHVKDNLIHVRVLKKYISIAKGFKKHHKSILRSSMLTLISLLALTFLGTK</sequence>
<comment type="caution">
    <text evidence="9">The sequence shown here is derived from an EMBL/GenBank/DDBJ whole genome shotgun (WGS) entry which is preliminary data.</text>
</comment>
<evidence type="ECO:0000256" key="2">
    <source>
        <dbReference type="ARBA" id="ARBA00023015"/>
    </source>
</evidence>
<evidence type="ECO:0000313" key="10">
    <source>
        <dbReference type="Proteomes" id="UP001172457"/>
    </source>
</evidence>
<gene>
    <name evidence="9" type="ORF">OSB04_000214</name>
</gene>
<dbReference type="CDD" id="cd10017">
    <property type="entry name" value="B3_DNA"/>
    <property type="match status" value="1"/>
</dbReference>
<dbReference type="GO" id="GO:0003677">
    <property type="term" value="F:DNA binding"/>
    <property type="evidence" value="ECO:0007669"/>
    <property type="project" value="UniProtKB-KW"/>
</dbReference>
<dbReference type="Proteomes" id="UP001172457">
    <property type="component" value="Chromosome 1"/>
</dbReference>
<dbReference type="SUPFAM" id="SSF101936">
    <property type="entry name" value="DNA-binding pseudobarrel domain"/>
    <property type="match status" value="1"/>
</dbReference>
<keyword evidence="10" id="KW-1185">Reference proteome</keyword>
<dbReference type="PROSITE" id="PS50863">
    <property type="entry name" value="B3"/>
    <property type="match status" value="1"/>
</dbReference>
<dbReference type="EMBL" id="JARYMX010000001">
    <property type="protein sequence ID" value="KAJ9564248.1"/>
    <property type="molecule type" value="Genomic_DNA"/>
</dbReference>
<evidence type="ECO:0000256" key="4">
    <source>
        <dbReference type="ARBA" id="ARBA00023163"/>
    </source>
</evidence>